<sequence length="163" mass="17922">MVSAVARACPALGDYALQPPGSFAGLMGLYGHNWRQLLVLAPGLAELSGVLVAEVPGLPPLYLRVRERTPYTTRLLLTHLFPEADGWRADPALPVRVYHDARLAEVEPPGRTARNPRWALEQRWRLNHFLDRWLAYSIASGYRFAAGAAVEAAAAERLEAALA</sequence>
<evidence type="ECO:0000313" key="1">
    <source>
        <dbReference type="EMBL" id="ROR32624.1"/>
    </source>
</evidence>
<comment type="caution">
    <text evidence="1">The sequence shown here is derived from an EMBL/GenBank/DDBJ whole genome shotgun (WGS) entry which is preliminary data.</text>
</comment>
<protein>
    <recommendedName>
        <fullName evidence="3">DUF1249 domain-containing protein</fullName>
    </recommendedName>
</protein>
<dbReference type="OrthoDB" id="9793663at2"/>
<evidence type="ECO:0008006" key="3">
    <source>
        <dbReference type="Google" id="ProtNLM"/>
    </source>
</evidence>
<dbReference type="AlphaFoldDB" id="A0A3N1Y1B8"/>
<organism evidence="1 2">
    <name type="scientific">Inmirania thermothiophila</name>
    <dbReference type="NCBI Taxonomy" id="1750597"/>
    <lineage>
        <taxon>Bacteria</taxon>
        <taxon>Pseudomonadati</taxon>
        <taxon>Pseudomonadota</taxon>
        <taxon>Gammaproteobacteria</taxon>
        <taxon>Chromatiales</taxon>
        <taxon>Ectothiorhodospiraceae</taxon>
        <taxon>Inmirania</taxon>
    </lineage>
</organism>
<dbReference type="PANTHER" id="PTHR38774">
    <property type="entry name" value="CYTOPLASMIC PROTEIN-RELATED"/>
    <property type="match status" value="1"/>
</dbReference>
<dbReference type="Proteomes" id="UP000276634">
    <property type="component" value="Unassembled WGS sequence"/>
</dbReference>
<dbReference type="PANTHER" id="PTHR38774:SF1">
    <property type="entry name" value="CYTOPLASMIC PROTEIN"/>
    <property type="match status" value="1"/>
</dbReference>
<dbReference type="EMBL" id="RJVI01000002">
    <property type="protein sequence ID" value="ROR32624.1"/>
    <property type="molecule type" value="Genomic_DNA"/>
</dbReference>
<keyword evidence="2" id="KW-1185">Reference proteome</keyword>
<accession>A0A3N1Y1B8</accession>
<reference evidence="1 2" key="1">
    <citation type="submission" date="2018-11" db="EMBL/GenBank/DDBJ databases">
        <title>Genomic Encyclopedia of Type Strains, Phase IV (KMG-IV): sequencing the most valuable type-strain genomes for metagenomic binning, comparative biology and taxonomic classification.</title>
        <authorList>
            <person name="Goeker M."/>
        </authorList>
    </citation>
    <scope>NUCLEOTIDE SEQUENCE [LARGE SCALE GENOMIC DNA]</scope>
    <source>
        <strain evidence="1 2">DSM 100275</strain>
    </source>
</reference>
<evidence type="ECO:0000313" key="2">
    <source>
        <dbReference type="Proteomes" id="UP000276634"/>
    </source>
</evidence>
<dbReference type="InterPro" id="IPR009659">
    <property type="entry name" value="DUF1249"/>
</dbReference>
<proteinExistence type="predicted"/>
<name>A0A3N1Y1B8_9GAMM</name>
<dbReference type="Pfam" id="PF06853">
    <property type="entry name" value="DUF1249"/>
    <property type="match status" value="1"/>
</dbReference>
<gene>
    <name evidence="1" type="ORF">EDC57_1830</name>
</gene>